<comment type="caution">
    <text evidence="1">The sequence shown here is derived from an EMBL/GenBank/DDBJ whole genome shotgun (WGS) entry which is preliminary data.</text>
</comment>
<keyword evidence="2" id="KW-1185">Reference proteome</keyword>
<sequence length="77" mass="9037">MEIERSLLNLHQVSVFLGMHAWRRSWRCRDTSSTTLKATSRTPTNSFVRQGAVELETALDYQKISRHLERFQNMSIL</sequence>
<reference evidence="1" key="2">
    <citation type="submission" date="2021-02" db="EMBL/GenBank/DDBJ databases">
        <authorList>
            <person name="Kimball J.A."/>
            <person name="Haas M.W."/>
            <person name="Macchietto M."/>
            <person name="Kono T."/>
            <person name="Duquette J."/>
            <person name="Shao M."/>
        </authorList>
    </citation>
    <scope>NUCLEOTIDE SEQUENCE</scope>
    <source>
        <tissue evidence="1">Fresh leaf tissue</tissue>
    </source>
</reference>
<organism evidence="1 2">
    <name type="scientific">Zizania palustris</name>
    <name type="common">Northern wild rice</name>
    <dbReference type="NCBI Taxonomy" id="103762"/>
    <lineage>
        <taxon>Eukaryota</taxon>
        <taxon>Viridiplantae</taxon>
        <taxon>Streptophyta</taxon>
        <taxon>Embryophyta</taxon>
        <taxon>Tracheophyta</taxon>
        <taxon>Spermatophyta</taxon>
        <taxon>Magnoliopsida</taxon>
        <taxon>Liliopsida</taxon>
        <taxon>Poales</taxon>
        <taxon>Poaceae</taxon>
        <taxon>BOP clade</taxon>
        <taxon>Oryzoideae</taxon>
        <taxon>Oryzeae</taxon>
        <taxon>Zizaniinae</taxon>
        <taxon>Zizania</taxon>
    </lineage>
</organism>
<proteinExistence type="predicted"/>
<name>A0A8J5SS66_ZIZPA</name>
<dbReference type="EMBL" id="JAAALK010000283">
    <property type="protein sequence ID" value="KAG8070327.1"/>
    <property type="molecule type" value="Genomic_DNA"/>
</dbReference>
<dbReference type="OrthoDB" id="10255013at2759"/>
<dbReference type="Proteomes" id="UP000729402">
    <property type="component" value="Unassembled WGS sequence"/>
</dbReference>
<evidence type="ECO:0000313" key="2">
    <source>
        <dbReference type="Proteomes" id="UP000729402"/>
    </source>
</evidence>
<protein>
    <submittedName>
        <fullName evidence="1">Uncharacterized protein</fullName>
    </submittedName>
</protein>
<reference evidence="1" key="1">
    <citation type="journal article" date="2021" name="bioRxiv">
        <title>Whole Genome Assembly and Annotation of Northern Wild Rice, Zizania palustris L., Supports a Whole Genome Duplication in the Zizania Genus.</title>
        <authorList>
            <person name="Haas M."/>
            <person name="Kono T."/>
            <person name="Macchietto M."/>
            <person name="Millas R."/>
            <person name="McGilp L."/>
            <person name="Shao M."/>
            <person name="Duquette J."/>
            <person name="Hirsch C.N."/>
            <person name="Kimball J."/>
        </authorList>
    </citation>
    <scope>NUCLEOTIDE SEQUENCE</scope>
    <source>
        <tissue evidence="1">Fresh leaf tissue</tissue>
    </source>
</reference>
<evidence type="ECO:0000313" key="1">
    <source>
        <dbReference type="EMBL" id="KAG8070327.1"/>
    </source>
</evidence>
<gene>
    <name evidence="1" type="ORF">GUJ93_ZPchr0006g44670</name>
</gene>
<accession>A0A8J5SS66</accession>
<dbReference type="AlphaFoldDB" id="A0A8J5SS66"/>